<reference evidence="2 3" key="1">
    <citation type="journal article" date="2011" name="Science">
        <title>The ecoresponsive genome of Daphnia pulex.</title>
        <authorList>
            <person name="Colbourne J.K."/>
            <person name="Pfrender M.E."/>
            <person name="Gilbert D."/>
            <person name="Thomas W.K."/>
            <person name="Tucker A."/>
            <person name="Oakley T.H."/>
            <person name="Tokishita S."/>
            <person name="Aerts A."/>
            <person name="Arnold G.J."/>
            <person name="Basu M.K."/>
            <person name="Bauer D.J."/>
            <person name="Caceres C.E."/>
            <person name="Carmel L."/>
            <person name="Casola C."/>
            <person name="Choi J.H."/>
            <person name="Detter J.C."/>
            <person name="Dong Q."/>
            <person name="Dusheyko S."/>
            <person name="Eads B.D."/>
            <person name="Frohlich T."/>
            <person name="Geiler-Samerotte K.A."/>
            <person name="Gerlach D."/>
            <person name="Hatcher P."/>
            <person name="Jogdeo S."/>
            <person name="Krijgsveld J."/>
            <person name="Kriventseva E.V."/>
            <person name="Kultz D."/>
            <person name="Laforsch C."/>
            <person name="Lindquist E."/>
            <person name="Lopez J."/>
            <person name="Manak J.R."/>
            <person name="Muller J."/>
            <person name="Pangilinan J."/>
            <person name="Patwardhan R.P."/>
            <person name="Pitluck S."/>
            <person name="Pritham E.J."/>
            <person name="Rechtsteiner A."/>
            <person name="Rho M."/>
            <person name="Rogozin I.B."/>
            <person name="Sakarya O."/>
            <person name="Salamov A."/>
            <person name="Schaack S."/>
            <person name="Shapiro H."/>
            <person name="Shiga Y."/>
            <person name="Skalitzky C."/>
            <person name="Smith Z."/>
            <person name="Souvorov A."/>
            <person name="Sung W."/>
            <person name="Tang Z."/>
            <person name="Tsuchiya D."/>
            <person name="Tu H."/>
            <person name="Vos H."/>
            <person name="Wang M."/>
            <person name="Wolf Y.I."/>
            <person name="Yamagata H."/>
            <person name="Yamada T."/>
            <person name="Ye Y."/>
            <person name="Shaw J.R."/>
            <person name="Andrews J."/>
            <person name="Crease T.J."/>
            <person name="Tang H."/>
            <person name="Lucas S.M."/>
            <person name="Robertson H.M."/>
            <person name="Bork P."/>
            <person name="Koonin E.V."/>
            <person name="Zdobnov E.M."/>
            <person name="Grigoriev I.V."/>
            <person name="Lynch M."/>
            <person name="Boore J.L."/>
        </authorList>
    </citation>
    <scope>NUCLEOTIDE SEQUENCE [LARGE SCALE GENOMIC DNA]</scope>
</reference>
<name>E9GYB6_DAPPU</name>
<sequence length="135" mass="15272">MKAIRLREYWVKFQFLVPAFKLIIQTYPFSNTFMSASSLSSHRPPSTHLATWKCPILSASVSRHSSAANYIAFPGHLSSQELPQASRSCLCYGAQPEENEDRHEDLVQRRPGLHPEDDVGVREDPSPEKPTKYGD</sequence>
<dbReference type="HOGENOM" id="CLU_1887839_0_0_1"/>
<protein>
    <submittedName>
        <fullName evidence="2">Uncharacterized protein</fullName>
    </submittedName>
</protein>
<organism evidence="2 3">
    <name type="scientific">Daphnia pulex</name>
    <name type="common">Water flea</name>
    <dbReference type="NCBI Taxonomy" id="6669"/>
    <lineage>
        <taxon>Eukaryota</taxon>
        <taxon>Metazoa</taxon>
        <taxon>Ecdysozoa</taxon>
        <taxon>Arthropoda</taxon>
        <taxon>Crustacea</taxon>
        <taxon>Branchiopoda</taxon>
        <taxon>Diplostraca</taxon>
        <taxon>Cladocera</taxon>
        <taxon>Anomopoda</taxon>
        <taxon>Daphniidae</taxon>
        <taxon>Daphnia</taxon>
    </lineage>
</organism>
<keyword evidence="3" id="KW-1185">Reference proteome</keyword>
<dbReference type="AlphaFoldDB" id="E9GYB6"/>
<gene>
    <name evidence="2" type="ORF">DAPPUDRAFT_250325</name>
</gene>
<dbReference type="EMBL" id="GL732574">
    <property type="protein sequence ID" value="EFX75592.1"/>
    <property type="molecule type" value="Genomic_DNA"/>
</dbReference>
<evidence type="ECO:0000256" key="1">
    <source>
        <dbReference type="SAM" id="MobiDB-lite"/>
    </source>
</evidence>
<evidence type="ECO:0000313" key="2">
    <source>
        <dbReference type="EMBL" id="EFX75592.1"/>
    </source>
</evidence>
<proteinExistence type="predicted"/>
<feature type="compositionally biased region" description="Basic and acidic residues" evidence="1">
    <location>
        <begin position="100"/>
        <end position="135"/>
    </location>
</feature>
<dbReference type="InParanoid" id="E9GYB6"/>
<dbReference type="Proteomes" id="UP000000305">
    <property type="component" value="Unassembled WGS sequence"/>
</dbReference>
<accession>E9GYB6</accession>
<feature type="region of interest" description="Disordered" evidence="1">
    <location>
        <begin position="98"/>
        <end position="135"/>
    </location>
</feature>
<dbReference type="KEGG" id="dpx:DAPPUDRAFT_250325"/>
<evidence type="ECO:0000313" key="3">
    <source>
        <dbReference type="Proteomes" id="UP000000305"/>
    </source>
</evidence>